<name>A0A521ACW4_9ACTN</name>
<accession>A0A521ACW4</accession>
<organism evidence="3 4">
    <name type="scientific">Geodermatophilus aquaeductus</name>
    <dbReference type="NCBI Taxonomy" id="1564161"/>
    <lineage>
        <taxon>Bacteria</taxon>
        <taxon>Bacillati</taxon>
        <taxon>Actinomycetota</taxon>
        <taxon>Actinomycetes</taxon>
        <taxon>Geodermatophilales</taxon>
        <taxon>Geodermatophilaceae</taxon>
        <taxon>Geodermatophilus</taxon>
    </lineage>
</organism>
<dbReference type="AlphaFoldDB" id="A0A521ACW4"/>
<reference evidence="3 4" key="1">
    <citation type="submission" date="2017-05" db="EMBL/GenBank/DDBJ databases">
        <authorList>
            <person name="Varghese N."/>
            <person name="Submissions S."/>
        </authorList>
    </citation>
    <scope>NUCLEOTIDE SEQUENCE [LARGE SCALE GENOMIC DNA]</scope>
    <source>
        <strain evidence="3 4">DSM 46834</strain>
    </source>
</reference>
<evidence type="ECO:0000313" key="4">
    <source>
        <dbReference type="Proteomes" id="UP000317484"/>
    </source>
</evidence>
<dbReference type="PROSITE" id="PS51257">
    <property type="entry name" value="PROKAR_LIPOPROTEIN"/>
    <property type="match status" value="1"/>
</dbReference>
<keyword evidence="1" id="KW-0732">Signal</keyword>
<evidence type="ECO:0000313" key="3">
    <source>
        <dbReference type="EMBL" id="SMO32667.1"/>
    </source>
</evidence>
<dbReference type="Proteomes" id="UP000317484">
    <property type="component" value="Unassembled WGS sequence"/>
</dbReference>
<dbReference type="EMBL" id="FXTJ01000001">
    <property type="protein sequence ID" value="SMO32667.1"/>
    <property type="molecule type" value="Genomic_DNA"/>
</dbReference>
<proteinExistence type="predicted"/>
<dbReference type="SUPFAM" id="SSF52266">
    <property type="entry name" value="SGNH hydrolase"/>
    <property type="match status" value="1"/>
</dbReference>
<dbReference type="RefSeq" id="WP_142456404.1">
    <property type="nucleotide sequence ID" value="NZ_FXTJ01000001.1"/>
</dbReference>
<feature type="chain" id="PRO_5038798231" evidence="1">
    <location>
        <begin position="33"/>
        <end position="228"/>
    </location>
</feature>
<feature type="signal peptide" evidence="1">
    <location>
        <begin position="1"/>
        <end position="32"/>
    </location>
</feature>
<dbReference type="InterPro" id="IPR013830">
    <property type="entry name" value="SGNH_hydro"/>
</dbReference>
<dbReference type="Gene3D" id="3.40.50.1110">
    <property type="entry name" value="SGNH hydrolase"/>
    <property type="match status" value="1"/>
</dbReference>
<feature type="domain" description="SGNH hydrolase-type esterase" evidence="2">
    <location>
        <begin position="54"/>
        <end position="208"/>
    </location>
</feature>
<dbReference type="Pfam" id="PF13472">
    <property type="entry name" value="Lipase_GDSL_2"/>
    <property type="match status" value="1"/>
</dbReference>
<sequence>MPSRSRRSRPQPARRLRAAVLLVALCAALATAGCTAGPDVQADDAEPGDVVLVVVGDSLTAGSQAMADGEVQGEGSWVPAALGDPLVLGGGWAVPGATTGDMRQGTARVEGDVLVLMAGTNDIAQGVDWAASRDNVLAITRTMRMDAVVVSAIPPSAGRAQIATAYNEQLRLVAIEQGWTFVDPWETSREGEGWVSGDSLDGVHPTQEVADEVGHTLRAAVLARAAGG</sequence>
<evidence type="ECO:0000256" key="1">
    <source>
        <dbReference type="SAM" id="SignalP"/>
    </source>
</evidence>
<gene>
    <name evidence="3" type="ORF">SAMN06273567_10136</name>
</gene>
<dbReference type="InterPro" id="IPR036514">
    <property type="entry name" value="SGNH_hydro_sf"/>
</dbReference>
<protein>
    <submittedName>
        <fullName evidence="3">Lysophospholipase L1</fullName>
    </submittedName>
</protein>
<evidence type="ECO:0000259" key="2">
    <source>
        <dbReference type="Pfam" id="PF13472"/>
    </source>
</evidence>
<keyword evidence="4" id="KW-1185">Reference proteome</keyword>